<keyword evidence="2" id="KW-1185">Reference proteome</keyword>
<comment type="caution">
    <text evidence="1">The sequence shown here is derived from an EMBL/GenBank/DDBJ whole genome shotgun (WGS) entry which is preliminary data.</text>
</comment>
<accession>A0ACC2VYM3</accession>
<dbReference type="EMBL" id="JASBWS010000054">
    <property type="protein sequence ID" value="KAJ9104308.1"/>
    <property type="molecule type" value="Genomic_DNA"/>
</dbReference>
<evidence type="ECO:0000313" key="2">
    <source>
        <dbReference type="Proteomes" id="UP001230649"/>
    </source>
</evidence>
<dbReference type="Proteomes" id="UP001230649">
    <property type="component" value="Unassembled WGS sequence"/>
</dbReference>
<protein>
    <submittedName>
        <fullName evidence="1">Uncharacterized protein</fullName>
    </submittedName>
</protein>
<proteinExistence type="predicted"/>
<sequence>MSKPSSDVAVYSKEIDRLKRELEKCTLEKQQLQAQVDAIRQIVSVNLVPVPDNKTRSQDISPQKAISSAATQDPLKARTRHQKGRNKKKNRSKRKPKAPSARDQTSLLSLPAEIIDEIVWHLTPIRDMQYIGVKTPWQEDKLLDSWNKDVDNLSKTCKTLREGLVARHKTRVVTIEDDFQDLQAKVDAIPVHDRVRATGLVIYRNRKAFDLGGRTDFRPLLKAFPRLRAIKHYGQTRPLRLPTGFSTWNIPFPLQVLDIFHSSSLFEEKLLPPGVEPTPVDTLILRDGYNEPTAILYDETAPILNATSRLGHVTYLARHFKNVRNLVLHLTIKDCSTEDEDDFYDDTEDEDDTLLREKTPLRVLLRDDFPLLQSIEFRFRVPYAYGNRDICLLDGFRDLFKRFNPEIRRIRFFLRLEEPRMTSQKDFNLRMRMNLSSESTYWDIVRTHYLPTAERLEGWVRDIAQSLPSLETFEFRVDDAEEHPDVPENPTPLVLFSVAVDPPKSGQKVRLTTQYDHRIPEGSPDVDGFEDQGYNGF</sequence>
<gene>
    <name evidence="1" type="ORF">QFC20_004590</name>
</gene>
<evidence type="ECO:0000313" key="1">
    <source>
        <dbReference type="EMBL" id="KAJ9104308.1"/>
    </source>
</evidence>
<organism evidence="1 2">
    <name type="scientific">Naganishia adeliensis</name>
    <dbReference type="NCBI Taxonomy" id="92952"/>
    <lineage>
        <taxon>Eukaryota</taxon>
        <taxon>Fungi</taxon>
        <taxon>Dikarya</taxon>
        <taxon>Basidiomycota</taxon>
        <taxon>Agaricomycotina</taxon>
        <taxon>Tremellomycetes</taxon>
        <taxon>Filobasidiales</taxon>
        <taxon>Filobasidiaceae</taxon>
        <taxon>Naganishia</taxon>
    </lineage>
</organism>
<name>A0ACC2VYM3_9TREE</name>
<reference evidence="1" key="1">
    <citation type="submission" date="2023-04" db="EMBL/GenBank/DDBJ databases">
        <title>Draft Genome sequencing of Naganishia species isolated from polar environments using Oxford Nanopore Technology.</title>
        <authorList>
            <person name="Leo P."/>
            <person name="Venkateswaran K."/>
        </authorList>
    </citation>
    <scope>NUCLEOTIDE SEQUENCE</scope>
    <source>
        <strain evidence="1">MNA-CCFEE 5262</strain>
    </source>
</reference>